<dbReference type="GO" id="GO:0004499">
    <property type="term" value="F:N,N-dimethylaniline monooxygenase activity"/>
    <property type="evidence" value="ECO:0007669"/>
    <property type="project" value="InterPro"/>
</dbReference>
<evidence type="ECO:0000256" key="7">
    <source>
        <dbReference type="ARBA" id="ARBA00023033"/>
    </source>
</evidence>
<dbReference type="RefSeq" id="WP_149769636.1">
    <property type="nucleotide sequence ID" value="NZ_VDFQ02000003.1"/>
</dbReference>
<dbReference type="Gene3D" id="3.50.50.60">
    <property type="entry name" value="FAD/NAD(P)-binding domain"/>
    <property type="match status" value="3"/>
</dbReference>
<dbReference type="PANTHER" id="PTHR43872:SF1">
    <property type="entry name" value="MONOOXYGENASE, PUTATIVE (AFU_ORTHOLOGUE AFUA_8G02570)-RELATED"/>
    <property type="match status" value="1"/>
</dbReference>
<keyword evidence="7" id="KW-0503">Monooxygenase</keyword>
<reference evidence="8 9" key="1">
    <citation type="submission" date="2019-09" db="EMBL/GenBank/DDBJ databases">
        <title>Mumia zhuanghuii sp. nov. isolated from the intestinal contents of plateau pika (Ochotona curzoniae) in the Qinghai-Tibet plateau of China.</title>
        <authorList>
            <person name="Tian Z."/>
        </authorList>
    </citation>
    <scope>NUCLEOTIDE SEQUENCE [LARGE SCALE GENOMIC DNA]</scope>
    <source>
        <strain evidence="9">350</strain>
    </source>
</reference>
<protein>
    <submittedName>
        <fullName evidence="8">NAD(P)/FAD-dependent oxidoreductase</fullName>
    </submittedName>
</protein>
<accession>A0A5Q6RXI4</accession>
<evidence type="ECO:0000256" key="5">
    <source>
        <dbReference type="ARBA" id="ARBA00022857"/>
    </source>
</evidence>
<evidence type="ECO:0000256" key="2">
    <source>
        <dbReference type="ARBA" id="ARBA00010139"/>
    </source>
</evidence>
<gene>
    <name evidence="8" type="ORF">FE697_010920</name>
</gene>
<evidence type="ECO:0000256" key="4">
    <source>
        <dbReference type="ARBA" id="ARBA00022827"/>
    </source>
</evidence>
<evidence type="ECO:0000313" key="9">
    <source>
        <dbReference type="Proteomes" id="UP000307768"/>
    </source>
</evidence>
<dbReference type="EMBL" id="VDFQ02000003">
    <property type="protein sequence ID" value="KAA1422686.1"/>
    <property type="molecule type" value="Genomic_DNA"/>
</dbReference>
<evidence type="ECO:0000256" key="1">
    <source>
        <dbReference type="ARBA" id="ARBA00001974"/>
    </source>
</evidence>
<dbReference type="PRINTS" id="PR00411">
    <property type="entry name" value="PNDRDTASEI"/>
</dbReference>
<organism evidence="8 9">
    <name type="scientific">Mumia zhuanghuii</name>
    <dbReference type="NCBI Taxonomy" id="2585211"/>
    <lineage>
        <taxon>Bacteria</taxon>
        <taxon>Bacillati</taxon>
        <taxon>Actinomycetota</taxon>
        <taxon>Actinomycetes</taxon>
        <taxon>Propionibacteriales</taxon>
        <taxon>Nocardioidaceae</taxon>
        <taxon>Mumia</taxon>
    </lineage>
</organism>
<proteinExistence type="inferred from homology"/>
<dbReference type="InterPro" id="IPR036188">
    <property type="entry name" value="FAD/NAD-bd_sf"/>
</dbReference>
<keyword evidence="4" id="KW-0274">FAD</keyword>
<dbReference type="InterPro" id="IPR051820">
    <property type="entry name" value="FAD-binding_MO"/>
</dbReference>
<dbReference type="FunFam" id="3.50.50.60:FF:000228">
    <property type="entry name" value="FAD-containing monooxygenase EthA"/>
    <property type="match status" value="1"/>
</dbReference>
<comment type="similarity">
    <text evidence="2">Belongs to the FAD-binding monooxygenase family.</text>
</comment>
<keyword evidence="3" id="KW-0285">Flavoprotein</keyword>
<dbReference type="OrthoDB" id="5168853at2"/>
<dbReference type="AlphaFoldDB" id="A0A5Q6RXI4"/>
<evidence type="ECO:0000256" key="3">
    <source>
        <dbReference type="ARBA" id="ARBA00022630"/>
    </source>
</evidence>
<dbReference type="GO" id="GO:0050660">
    <property type="term" value="F:flavin adenine dinucleotide binding"/>
    <property type="evidence" value="ECO:0007669"/>
    <property type="project" value="InterPro"/>
</dbReference>
<keyword evidence="6" id="KW-0560">Oxidoreductase</keyword>
<dbReference type="Pfam" id="PF13450">
    <property type="entry name" value="NAD_binding_8"/>
    <property type="match status" value="1"/>
</dbReference>
<dbReference type="GO" id="GO:0050661">
    <property type="term" value="F:NADP binding"/>
    <property type="evidence" value="ECO:0007669"/>
    <property type="project" value="InterPro"/>
</dbReference>
<keyword evidence="5" id="KW-0521">NADP</keyword>
<dbReference type="InterPro" id="IPR020946">
    <property type="entry name" value="Flavin_mOase-like"/>
</dbReference>
<evidence type="ECO:0000256" key="6">
    <source>
        <dbReference type="ARBA" id="ARBA00023002"/>
    </source>
</evidence>
<dbReference type="SUPFAM" id="SSF51905">
    <property type="entry name" value="FAD/NAD(P)-binding domain"/>
    <property type="match status" value="1"/>
</dbReference>
<dbReference type="Pfam" id="PF00743">
    <property type="entry name" value="FMO-like"/>
    <property type="match status" value="1"/>
</dbReference>
<sequence>MADRTVDVLIVGAGLSGINAAYRLQERSPGTTYALLEARDAIGGTWDLFRYPGVRSDSDIFTLSFPFRPWRGEDSIVDGAHIRDYLLDTVRESGIGDHVRVSTKVLAADWSAERARWTVTVTTGRDQVEETYEARFVFFCSGYYDYDAPYDPGFAGVEDFAGRVVHPQFWPEDLDYAGKRVVVVGSGATAITVVPAMAETAAHVTMLQRTPTYVVAQPKQDALGNALRKVLPARAGHLAMRSKNTALQWTFYQACRRLPKQMAGLFRKGAVAGTGSEEVVDAHFTPPYQPWDQRLCISPDGDLFAAIRDGRASVVTGHIDRFVEKGIRLADGEVVEADVVVTATGLALKLLGGTRISLDGTPVDLAHTYAYRATMLSGVPNLAFCIGYINLSWTMRSDMTARLVARIVNRLRDSGADTVTPVIDGTPDSRPLFDMESGYIRRGAHLQPRATSDYPWSMRQNVVVDAWATNRADLDDGLAWSRSARNRTRTSAGTGASA</sequence>
<dbReference type="Proteomes" id="UP000307768">
    <property type="component" value="Unassembled WGS sequence"/>
</dbReference>
<dbReference type="PANTHER" id="PTHR43872">
    <property type="entry name" value="MONOOXYGENASE, PUTATIVE (AFU_ORTHOLOGUE AFUA_8G02570)-RELATED"/>
    <property type="match status" value="1"/>
</dbReference>
<comment type="cofactor">
    <cofactor evidence="1">
        <name>FAD</name>
        <dbReference type="ChEBI" id="CHEBI:57692"/>
    </cofactor>
</comment>
<comment type="caution">
    <text evidence="8">The sequence shown here is derived from an EMBL/GenBank/DDBJ whole genome shotgun (WGS) entry which is preliminary data.</text>
</comment>
<evidence type="ECO:0000313" key="8">
    <source>
        <dbReference type="EMBL" id="KAA1422686.1"/>
    </source>
</evidence>
<name>A0A5Q6RXI4_9ACTN</name>